<dbReference type="Proteomes" id="UP000559256">
    <property type="component" value="Unassembled WGS sequence"/>
</dbReference>
<dbReference type="Pfam" id="PF13409">
    <property type="entry name" value="GST_N_2"/>
    <property type="match status" value="1"/>
</dbReference>
<dbReference type="InterPro" id="IPR036249">
    <property type="entry name" value="Thioredoxin-like_sf"/>
</dbReference>
<organism evidence="2 3">
    <name type="scientific">Tetrapyrgos nigripes</name>
    <dbReference type="NCBI Taxonomy" id="182062"/>
    <lineage>
        <taxon>Eukaryota</taxon>
        <taxon>Fungi</taxon>
        <taxon>Dikarya</taxon>
        <taxon>Basidiomycota</taxon>
        <taxon>Agaricomycotina</taxon>
        <taxon>Agaricomycetes</taxon>
        <taxon>Agaricomycetidae</taxon>
        <taxon>Agaricales</taxon>
        <taxon>Marasmiineae</taxon>
        <taxon>Marasmiaceae</taxon>
        <taxon>Tetrapyrgos</taxon>
    </lineage>
</organism>
<sequence>MLRLTAIMADKVITFYDFPSKKDGVEGWNPFPARSKIQRHPLSKPSGFEYPDVELTLKAAGIPPTTQRPNGKPWYTLPAIVDPSTGVALADSFAIAEYLDKTYPDKPLLMPSHTKALQTAFNEAVLAHVRPIFPFVLVKFCGLVHPVSEEYFRRTRIVLFGKSVDEMVPQGENAKEEWKKLEEGFGKIAGWMKEDEFVMGDTVSFADFVVGGWLILSACLGKR</sequence>
<gene>
    <name evidence="2" type="ORF">D9758_017508</name>
</gene>
<dbReference type="Pfam" id="PF22041">
    <property type="entry name" value="GST_C_7"/>
    <property type="match status" value="1"/>
</dbReference>
<evidence type="ECO:0000313" key="3">
    <source>
        <dbReference type="Proteomes" id="UP000559256"/>
    </source>
</evidence>
<dbReference type="SUPFAM" id="SSF52833">
    <property type="entry name" value="Thioredoxin-like"/>
    <property type="match status" value="1"/>
</dbReference>
<dbReference type="EMBL" id="JAACJM010000272">
    <property type="protein sequence ID" value="KAF5334050.1"/>
    <property type="molecule type" value="Genomic_DNA"/>
</dbReference>
<proteinExistence type="predicted"/>
<comment type="caution">
    <text evidence="2">The sequence shown here is derived from an EMBL/GenBank/DDBJ whole genome shotgun (WGS) entry which is preliminary data.</text>
</comment>
<dbReference type="Gene3D" id="3.40.30.10">
    <property type="entry name" value="Glutaredoxin"/>
    <property type="match status" value="1"/>
</dbReference>
<dbReference type="PROSITE" id="PS50404">
    <property type="entry name" value="GST_NTER"/>
    <property type="match status" value="1"/>
</dbReference>
<keyword evidence="3" id="KW-1185">Reference proteome</keyword>
<feature type="domain" description="GST N-terminal" evidence="1">
    <location>
        <begin position="1"/>
        <end position="107"/>
    </location>
</feature>
<dbReference type="Gene3D" id="1.20.1050.10">
    <property type="match status" value="1"/>
</dbReference>
<accession>A0A8H5C2L5</accession>
<reference evidence="2 3" key="1">
    <citation type="journal article" date="2020" name="ISME J.">
        <title>Uncovering the hidden diversity of litter-decomposition mechanisms in mushroom-forming fungi.</title>
        <authorList>
            <person name="Floudas D."/>
            <person name="Bentzer J."/>
            <person name="Ahren D."/>
            <person name="Johansson T."/>
            <person name="Persson P."/>
            <person name="Tunlid A."/>
        </authorList>
    </citation>
    <scope>NUCLEOTIDE SEQUENCE [LARGE SCALE GENOMIC DNA]</scope>
    <source>
        <strain evidence="2 3">CBS 291.85</strain>
    </source>
</reference>
<dbReference type="InterPro" id="IPR054416">
    <property type="entry name" value="GST_UstS-like_C"/>
</dbReference>
<evidence type="ECO:0000259" key="1">
    <source>
        <dbReference type="PROSITE" id="PS50404"/>
    </source>
</evidence>
<dbReference type="SUPFAM" id="SSF47616">
    <property type="entry name" value="GST C-terminal domain-like"/>
    <property type="match status" value="1"/>
</dbReference>
<protein>
    <recommendedName>
        <fullName evidence="1">GST N-terminal domain-containing protein</fullName>
    </recommendedName>
</protein>
<dbReference type="InterPro" id="IPR036282">
    <property type="entry name" value="Glutathione-S-Trfase_C_sf"/>
</dbReference>
<evidence type="ECO:0000313" key="2">
    <source>
        <dbReference type="EMBL" id="KAF5334050.1"/>
    </source>
</evidence>
<dbReference type="AlphaFoldDB" id="A0A8H5C2L5"/>
<dbReference type="OrthoDB" id="4951845at2759"/>
<name>A0A8H5C2L5_9AGAR</name>
<dbReference type="InterPro" id="IPR004045">
    <property type="entry name" value="Glutathione_S-Trfase_N"/>
</dbReference>